<keyword evidence="2" id="KW-1185">Reference proteome</keyword>
<evidence type="ECO:0000313" key="1">
    <source>
        <dbReference type="EMBL" id="BBD99516.1"/>
    </source>
</evidence>
<gene>
    <name evidence="1" type="ORF">SAMIE_1030170</name>
</gene>
<evidence type="ECO:0000313" key="2">
    <source>
        <dbReference type="Proteomes" id="UP000279959"/>
    </source>
</evidence>
<dbReference type="RefSeq" id="WP_232037289.1">
    <property type="nucleotide sequence ID" value="NZ_AP018664.1"/>
</dbReference>
<name>A0A494W858_9SPHN</name>
<dbReference type="EMBL" id="AP018664">
    <property type="protein sequence ID" value="BBD99516.1"/>
    <property type="molecule type" value="Genomic_DNA"/>
</dbReference>
<proteinExistence type="predicted"/>
<dbReference type="KEGG" id="sami:SAMIE_1030170"/>
<dbReference type="AlphaFoldDB" id="A0A494W858"/>
<reference evidence="1 2" key="1">
    <citation type="submission" date="2018-05" db="EMBL/GenBank/DDBJ databases">
        <title>Complete Genome Sequence of the Nonylphenol-Degrading Bacterium Sphingobium amiense DSM 16289T.</title>
        <authorList>
            <person name="Ootsuka M."/>
            <person name="Nishizawa T."/>
            <person name="Ohta H."/>
        </authorList>
    </citation>
    <scope>NUCLEOTIDE SEQUENCE [LARGE SCALE GENOMIC DNA]</scope>
    <source>
        <strain evidence="1 2">DSM 16289</strain>
    </source>
</reference>
<accession>A0A494W858</accession>
<sequence>MSEEVWLAPAAVVVQERGAEWMEPVDDRPWSSDSGFHRGFCSSFRIRSGRQVWFHFPFQLPAGRVVDGASLLWETGEGATLTWACVHHGGLERQHLCEPGVPIAGVPEPFDPPEQWRHYYPDHARLRTDLAVAPVAVRFGVQLCILADGPGVVRFYGAGLRLATA</sequence>
<dbReference type="Proteomes" id="UP000279959">
    <property type="component" value="Chromosome"/>
</dbReference>
<protein>
    <submittedName>
        <fullName evidence="1">Uncharacterized protein</fullName>
    </submittedName>
</protein>
<organism evidence="1 2">
    <name type="scientific">Sphingobium amiense</name>
    <dbReference type="NCBI Taxonomy" id="135719"/>
    <lineage>
        <taxon>Bacteria</taxon>
        <taxon>Pseudomonadati</taxon>
        <taxon>Pseudomonadota</taxon>
        <taxon>Alphaproteobacteria</taxon>
        <taxon>Sphingomonadales</taxon>
        <taxon>Sphingomonadaceae</taxon>
        <taxon>Sphingobium</taxon>
    </lineage>
</organism>